<proteinExistence type="inferred from homology"/>
<dbReference type="Proteomes" id="UP000198357">
    <property type="component" value="Plasmid plB"/>
</dbReference>
<protein>
    <submittedName>
        <fullName evidence="4">Histone-like family DNA-binding protein</fullName>
    </submittedName>
</protein>
<reference evidence="4 5" key="1">
    <citation type="submission" date="2017-06" db="EMBL/GenBank/DDBJ databases">
        <title>First complete genome sequences of Xanthomonas citri pv. vignicola strains CFBP 7111, CFBP 7112 and CFBP 7113 using long-read technology.</title>
        <authorList>
            <person name="Ruh M."/>
            <person name="Briand M."/>
            <person name="Bonneau S."/>
            <person name="Jacques M.A."/>
            <person name="Chen N.W.G."/>
        </authorList>
    </citation>
    <scope>NUCLEOTIDE SEQUENCE [LARGE SCALE GENOMIC DNA]</scope>
    <source>
        <strain evidence="4 5">CFBP7111</strain>
        <plasmid evidence="5">plb</plasmid>
    </source>
</reference>
<dbReference type="PRINTS" id="PR01727">
    <property type="entry name" value="DNABINDINGHU"/>
</dbReference>
<dbReference type="InterPro" id="IPR000119">
    <property type="entry name" value="Hist_DNA-bd"/>
</dbReference>
<dbReference type="EMBL" id="CP022266">
    <property type="protein sequence ID" value="ASK94896.1"/>
    <property type="molecule type" value="Genomic_DNA"/>
</dbReference>
<geneLocation type="plasmid" evidence="5">
    <name>plb</name>
</geneLocation>
<organism evidence="4 5">
    <name type="scientific">Xanthomonas citri pv. vignicola</name>
    <dbReference type="NCBI Taxonomy" id="473426"/>
    <lineage>
        <taxon>Bacteria</taxon>
        <taxon>Pseudomonadati</taxon>
        <taxon>Pseudomonadota</taxon>
        <taxon>Gammaproteobacteria</taxon>
        <taxon>Lysobacterales</taxon>
        <taxon>Lysobacteraceae</taxon>
        <taxon>Xanthomonas</taxon>
    </lineage>
</organism>
<dbReference type="AlphaFoldDB" id="A0AB33CW76"/>
<dbReference type="GO" id="GO:0003677">
    <property type="term" value="F:DNA binding"/>
    <property type="evidence" value="ECO:0007669"/>
    <property type="project" value="UniProtKB-KW"/>
</dbReference>
<evidence type="ECO:0000256" key="3">
    <source>
        <dbReference type="RuleBase" id="RU003939"/>
    </source>
</evidence>
<keyword evidence="2 4" id="KW-0238">DNA-binding</keyword>
<dbReference type="InterPro" id="IPR010992">
    <property type="entry name" value="IHF-like_DNA-bd_dom_sf"/>
</dbReference>
<keyword evidence="4" id="KW-0614">Plasmid</keyword>
<dbReference type="Pfam" id="PF00216">
    <property type="entry name" value="Bac_DNA_binding"/>
    <property type="match status" value="1"/>
</dbReference>
<evidence type="ECO:0000256" key="1">
    <source>
        <dbReference type="ARBA" id="ARBA00010529"/>
    </source>
</evidence>
<evidence type="ECO:0000313" key="4">
    <source>
        <dbReference type="EMBL" id="ASK94896.1"/>
    </source>
</evidence>
<dbReference type="SMART" id="SM00411">
    <property type="entry name" value="BHL"/>
    <property type="match status" value="1"/>
</dbReference>
<gene>
    <name evidence="4" type="ORF">XcvCFBP7111P_25940</name>
</gene>
<accession>A0AB33CW76</accession>
<name>A0AB33CW76_XANCI</name>
<dbReference type="GO" id="GO:0005829">
    <property type="term" value="C:cytosol"/>
    <property type="evidence" value="ECO:0007669"/>
    <property type="project" value="TreeGrafter"/>
</dbReference>
<comment type="similarity">
    <text evidence="1 3">Belongs to the bacterial histone-like protein family.</text>
</comment>
<dbReference type="CDD" id="cd13836">
    <property type="entry name" value="IHF_B"/>
    <property type="match status" value="1"/>
</dbReference>
<dbReference type="RefSeq" id="WP_089113799.1">
    <property type="nucleotide sequence ID" value="NZ_CP022266.1"/>
</dbReference>
<dbReference type="Gene3D" id="4.10.520.10">
    <property type="entry name" value="IHF-like DNA-binding proteins"/>
    <property type="match status" value="1"/>
</dbReference>
<dbReference type="GO" id="GO:0030527">
    <property type="term" value="F:structural constituent of chromatin"/>
    <property type="evidence" value="ECO:0007669"/>
    <property type="project" value="InterPro"/>
</dbReference>
<sequence length="99" mass="11117">MNKSALASAIAHRHAMTMTEATSIVDTVTEVVALMLVEHGRVNINRFGRFRLQHKPPRQARNPKTGETVQVGERVTVQFTAADELKRRLLESNQGPRIE</sequence>
<dbReference type="SUPFAM" id="SSF47729">
    <property type="entry name" value="IHF-like DNA-binding proteins"/>
    <property type="match status" value="1"/>
</dbReference>
<evidence type="ECO:0000256" key="2">
    <source>
        <dbReference type="ARBA" id="ARBA00023125"/>
    </source>
</evidence>
<dbReference type="PANTHER" id="PTHR33175:SF2">
    <property type="entry name" value="INTEGRATION HOST FACTOR SUBUNIT ALPHA"/>
    <property type="match status" value="1"/>
</dbReference>
<dbReference type="PANTHER" id="PTHR33175">
    <property type="entry name" value="DNA-BINDING PROTEIN HU"/>
    <property type="match status" value="1"/>
</dbReference>
<evidence type="ECO:0000313" key="5">
    <source>
        <dbReference type="Proteomes" id="UP000198357"/>
    </source>
</evidence>